<sequence>MLDVQQLKVQHVLFEYVQCNEEVYIFNTKNERMVKTTNEMIVYLETYEPDNNHNDPLVDKFIFGAGKRKFLEFKLKGFSIPKQFFSTFLYFMEFKYTSILCKLFAIIGVLLLPIFLQKGFNSYTAGTAEFSWLMLFGLYVSQIVITMLHELGHYYYYQKYISSNKFRFGFLLRYFFLFMFYTNVNFMDHLSKRRQLKIMMAGVQTQLIISGILCTAMLFKTSEFLLMLFFLNLLNIVINLVPFIKTDGYWIINLLIGSEDYMLAFKNWIRRTNKSIKGSELLLALFNVAVITYVLVNGLKQIIQVFF</sequence>
<comment type="caution">
    <text evidence="2">The sequence shown here is derived from an EMBL/GenBank/DDBJ whole genome shotgun (WGS) entry which is preliminary data.</text>
</comment>
<feature type="transmembrane region" description="Helical" evidence="1">
    <location>
        <begin position="99"/>
        <end position="116"/>
    </location>
</feature>
<feature type="transmembrane region" description="Helical" evidence="1">
    <location>
        <begin position="136"/>
        <end position="156"/>
    </location>
</feature>
<feature type="transmembrane region" description="Helical" evidence="1">
    <location>
        <begin position="198"/>
        <end position="219"/>
    </location>
</feature>
<protein>
    <recommendedName>
        <fullName evidence="4">Peptidase M50</fullName>
    </recommendedName>
</protein>
<keyword evidence="1" id="KW-0812">Transmembrane</keyword>
<feature type="transmembrane region" description="Helical" evidence="1">
    <location>
        <begin position="224"/>
        <end position="244"/>
    </location>
</feature>
<keyword evidence="3" id="KW-1185">Reference proteome</keyword>
<organism evidence="2 3">
    <name type="scientific">Candidatus Enterococcus ikei</name>
    <dbReference type="NCBI Taxonomy" id="2815326"/>
    <lineage>
        <taxon>Bacteria</taxon>
        <taxon>Bacillati</taxon>
        <taxon>Bacillota</taxon>
        <taxon>Bacilli</taxon>
        <taxon>Lactobacillales</taxon>
        <taxon>Enterococcaceae</taxon>
        <taxon>Enterococcus</taxon>
    </lineage>
</organism>
<dbReference type="EMBL" id="JAFLWD010000031">
    <property type="protein sequence ID" value="MBO0441059.1"/>
    <property type="molecule type" value="Genomic_DNA"/>
</dbReference>
<gene>
    <name evidence="2" type="ORF">JZO69_11865</name>
</gene>
<name>A0ABS3H1L7_9ENTE</name>
<dbReference type="Proteomes" id="UP000664632">
    <property type="component" value="Unassembled WGS sequence"/>
</dbReference>
<keyword evidence="1" id="KW-0472">Membrane</keyword>
<evidence type="ECO:0000313" key="3">
    <source>
        <dbReference type="Proteomes" id="UP000664632"/>
    </source>
</evidence>
<dbReference type="RefSeq" id="WP_207113084.1">
    <property type="nucleotide sequence ID" value="NZ_JAFLWD010000031.1"/>
</dbReference>
<proteinExistence type="predicted"/>
<feature type="transmembrane region" description="Helical" evidence="1">
    <location>
        <begin position="281"/>
        <end position="303"/>
    </location>
</feature>
<reference evidence="2 3" key="1">
    <citation type="submission" date="2021-03" db="EMBL/GenBank/DDBJ databases">
        <title>Enterococcal diversity collection.</title>
        <authorList>
            <person name="Gilmore M.S."/>
            <person name="Schwartzman J."/>
            <person name="Van Tyne D."/>
            <person name="Martin M."/>
            <person name="Earl A.M."/>
            <person name="Manson A.L."/>
            <person name="Straub T."/>
            <person name="Salamzade R."/>
            <person name="Saavedra J."/>
            <person name="Lebreton F."/>
            <person name="Prichula J."/>
            <person name="Schaufler K."/>
            <person name="Gaca A."/>
            <person name="Sgardioli B."/>
            <person name="Wagenaar J."/>
            <person name="Strong T."/>
        </authorList>
    </citation>
    <scope>NUCLEOTIDE SEQUENCE [LARGE SCALE GENOMIC DNA]</scope>
    <source>
        <strain evidence="2 3">DIV0869a</strain>
    </source>
</reference>
<evidence type="ECO:0008006" key="4">
    <source>
        <dbReference type="Google" id="ProtNLM"/>
    </source>
</evidence>
<evidence type="ECO:0000313" key="2">
    <source>
        <dbReference type="EMBL" id="MBO0441059.1"/>
    </source>
</evidence>
<accession>A0ABS3H1L7</accession>
<feature type="transmembrane region" description="Helical" evidence="1">
    <location>
        <begin position="168"/>
        <end position="186"/>
    </location>
</feature>
<evidence type="ECO:0000256" key="1">
    <source>
        <dbReference type="SAM" id="Phobius"/>
    </source>
</evidence>
<keyword evidence="1" id="KW-1133">Transmembrane helix</keyword>